<keyword evidence="3" id="KW-0963">Cytoplasm</keyword>
<dbReference type="GO" id="GO:0005737">
    <property type="term" value="C:cytoplasm"/>
    <property type="evidence" value="ECO:0007669"/>
    <property type="project" value="TreeGrafter"/>
</dbReference>
<evidence type="ECO:0000256" key="9">
    <source>
        <dbReference type="ARBA" id="ARBA00023212"/>
    </source>
</evidence>
<dbReference type="InterPro" id="IPR002151">
    <property type="entry name" value="Kinesin_light"/>
</dbReference>
<dbReference type="Pfam" id="PF07721">
    <property type="entry name" value="TPR_4"/>
    <property type="match status" value="1"/>
</dbReference>
<evidence type="ECO:0000259" key="10">
    <source>
        <dbReference type="Pfam" id="PF00931"/>
    </source>
</evidence>
<accession>A0A166PXM5</accession>
<keyword evidence="4" id="KW-0493">Microtubule</keyword>
<dbReference type="EMBL" id="KV417514">
    <property type="protein sequence ID" value="KZP26557.1"/>
    <property type="molecule type" value="Genomic_DNA"/>
</dbReference>
<feature type="domain" description="NB-ARC" evidence="10">
    <location>
        <begin position="118"/>
        <end position="278"/>
    </location>
</feature>
<dbReference type="Proteomes" id="UP000076532">
    <property type="component" value="Unassembled WGS sequence"/>
</dbReference>
<keyword evidence="9" id="KW-0206">Cytoskeleton</keyword>
<evidence type="ECO:0000313" key="11">
    <source>
        <dbReference type="EMBL" id="KZP26557.1"/>
    </source>
</evidence>
<evidence type="ECO:0000256" key="8">
    <source>
        <dbReference type="ARBA" id="ARBA00023175"/>
    </source>
</evidence>
<dbReference type="InterPro" id="IPR002182">
    <property type="entry name" value="NB-ARC"/>
</dbReference>
<dbReference type="Gene3D" id="1.25.40.10">
    <property type="entry name" value="Tetratricopeptide repeat domain"/>
    <property type="match status" value="2"/>
</dbReference>
<dbReference type="InterPro" id="IPR027417">
    <property type="entry name" value="P-loop_NTPase"/>
</dbReference>
<keyword evidence="6" id="KW-0802">TPR repeat</keyword>
<dbReference type="Gene3D" id="3.40.50.300">
    <property type="entry name" value="P-loop containing nucleotide triphosphate hydrolases"/>
    <property type="match status" value="1"/>
</dbReference>
<evidence type="ECO:0000256" key="2">
    <source>
        <dbReference type="ARBA" id="ARBA00009622"/>
    </source>
</evidence>
<evidence type="ECO:0000256" key="6">
    <source>
        <dbReference type="ARBA" id="ARBA00022803"/>
    </source>
</evidence>
<dbReference type="Pfam" id="PF00931">
    <property type="entry name" value="NB-ARC"/>
    <property type="match status" value="1"/>
</dbReference>
<comment type="subcellular location">
    <subcellularLocation>
        <location evidence="1">Cytoplasm</location>
        <location evidence="1">Cytoskeleton</location>
    </subcellularLocation>
</comment>
<dbReference type="SUPFAM" id="SSF52540">
    <property type="entry name" value="P-loop containing nucleoside triphosphate hydrolases"/>
    <property type="match status" value="1"/>
</dbReference>
<dbReference type="InterPro" id="IPR011990">
    <property type="entry name" value="TPR-like_helical_dom_sf"/>
</dbReference>
<evidence type="ECO:0000256" key="7">
    <source>
        <dbReference type="ARBA" id="ARBA00023054"/>
    </source>
</evidence>
<dbReference type="STRING" id="436010.A0A166PXM5"/>
<organism evidence="11 12">
    <name type="scientific">Athelia psychrophila</name>
    <dbReference type="NCBI Taxonomy" id="1759441"/>
    <lineage>
        <taxon>Eukaryota</taxon>
        <taxon>Fungi</taxon>
        <taxon>Dikarya</taxon>
        <taxon>Basidiomycota</taxon>
        <taxon>Agaricomycotina</taxon>
        <taxon>Agaricomycetes</taxon>
        <taxon>Agaricomycetidae</taxon>
        <taxon>Atheliales</taxon>
        <taxon>Atheliaceae</taxon>
        <taxon>Athelia</taxon>
    </lineage>
</organism>
<dbReference type="OrthoDB" id="10260758at2759"/>
<reference evidence="11 12" key="1">
    <citation type="journal article" date="2016" name="Mol. Biol. Evol.">
        <title>Comparative Genomics of Early-Diverging Mushroom-Forming Fungi Provides Insights into the Origins of Lignocellulose Decay Capabilities.</title>
        <authorList>
            <person name="Nagy L.G."/>
            <person name="Riley R."/>
            <person name="Tritt A."/>
            <person name="Adam C."/>
            <person name="Daum C."/>
            <person name="Floudas D."/>
            <person name="Sun H."/>
            <person name="Yadav J.S."/>
            <person name="Pangilinan J."/>
            <person name="Larsson K.H."/>
            <person name="Matsuura K."/>
            <person name="Barry K."/>
            <person name="Labutti K."/>
            <person name="Kuo R."/>
            <person name="Ohm R.A."/>
            <person name="Bhattacharya S.S."/>
            <person name="Shirouzu T."/>
            <person name="Yoshinaga Y."/>
            <person name="Martin F.M."/>
            <person name="Grigoriev I.V."/>
            <person name="Hibbett D.S."/>
        </authorList>
    </citation>
    <scope>NUCLEOTIDE SEQUENCE [LARGE SCALE GENOMIC DNA]</scope>
    <source>
        <strain evidence="11 12">CBS 109695</strain>
    </source>
</reference>
<evidence type="ECO:0000256" key="1">
    <source>
        <dbReference type="ARBA" id="ARBA00004245"/>
    </source>
</evidence>
<dbReference type="InterPro" id="IPR019734">
    <property type="entry name" value="TPR_rpt"/>
</dbReference>
<dbReference type="PANTHER" id="PTHR45783">
    <property type="entry name" value="KINESIN LIGHT CHAIN"/>
    <property type="match status" value="1"/>
</dbReference>
<keyword evidence="8" id="KW-0505">Motor protein</keyword>
<dbReference type="Pfam" id="PF13424">
    <property type="entry name" value="TPR_12"/>
    <property type="match status" value="3"/>
</dbReference>
<evidence type="ECO:0000256" key="3">
    <source>
        <dbReference type="ARBA" id="ARBA00022490"/>
    </source>
</evidence>
<evidence type="ECO:0000313" key="12">
    <source>
        <dbReference type="Proteomes" id="UP000076532"/>
    </source>
</evidence>
<evidence type="ECO:0000256" key="5">
    <source>
        <dbReference type="ARBA" id="ARBA00022737"/>
    </source>
</evidence>
<dbReference type="GO" id="GO:0005871">
    <property type="term" value="C:kinesin complex"/>
    <property type="evidence" value="ECO:0007669"/>
    <property type="project" value="InterPro"/>
</dbReference>
<dbReference type="GO" id="GO:0042802">
    <property type="term" value="F:identical protein binding"/>
    <property type="evidence" value="ECO:0007669"/>
    <property type="project" value="InterPro"/>
</dbReference>
<sequence length="888" mass="98354">MAEAGPSRSGAIARPTLDHLDVARAASEQPHTALLNATYITSSISGGTVNNVNGDLHNNSVNHNYYGISSVAPPNPASQPPPSLPPFNDAPIDRISSCFTGREPELDFITTSFNTFQSDKPTRFVIYGMPGLGKSQLALQHANLGFTAKVYSHVFCVSATTVEKLSQGLARILGLLNHADRNHPDQAAQIAAVRLWLEQSDRHGCLRWLLIFDNVTVESARFLREHLPRQNASGTILITTRTRNIAESVANVAGQKHLIFQLKALSKAQSVSLLLKKAGIDGIAPADLASAEKLVSRMGCLPLAVQQAGSYMKRSGLKSTHQLQEIYDKRGLSEVIHWENDLNTYDETSILAAFTLQLQKLNEIDPEAHKLLKVLAFLDPENIPIDILSLGARSISNRLARNAERSPTKQKVPAIRRLLKKLKQKQRGESIPDIPEEMDTADPLEGVPSELTGLIALICSEERIRAAFRHFEDLSIAQPLYHDDKPSLHIHDLIQWVLQQSTLIRQEEGYRALAIALLCNSFRTIDNPESPKSWDECERFVPHFTALGTQDGTHFMISEEYMIANESIAEYFVSRGRYSEAKTLLDRVLAHRRRLLGSKTIGTVNVMSSLAFVHFRLGNYEEAESLHLLVLAAKEKQFGADHPSTLTTVSYLAALYKSQRKLDKAESLYARALAGIEKQLGADHLKTLSTVYNIARLYQLQGNLGESESFFARALAGLDKQLGADHPNTLMTVSSLASLYKIQGKFNEAESMYARALAGQEKQLGDDHPSTLVTVNDLGTLYESKGQFNKAEIFCARALAGYEKQLGADHPYTLRAVTNLAYLHQQQGRHQEAEGLYRRALVGQEAKLGPDHPNTQAVLLNHLAQVLKAQGRHEEAEVLRERMNKTNL</sequence>
<dbReference type="PANTHER" id="PTHR45783:SF3">
    <property type="entry name" value="KINESIN LIGHT CHAIN"/>
    <property type="match status" value="1"/>
</dbReference>
<keyword evidence="12" id="KW-1185">Reference proteome</keyword>
<protein>
    <submittedName>
        <fullName evidence="11">TPR-like protein</fullName>
    </submittedName>
</protein>
<evidence type="ECO:0000256" key="4">
    <source>
        <dbReference type="ARBA" id="ARBA00022701"/>
    </source>
</evidence>
<dbReference type="Pfam" id="PF13374">
    <property type="entry name" value="TPR_10"/>
    <property type="match status" value="1"/>
</dbReference>
<dbReference type="GO" id="GO:0007018">
    <property type="term" value="P:microtubule-based movement"/>
    <property type="evidence" value="ECO:0007669"/>
    <property type="project" value="TreeGrafter"/>
</dbReference>
<dbReference type="SUPFAM" id="SSF48452">
    <property type="entry name" value="TPR-like"/>
    <property type="match status" value="2"/>
</dbReference>
<proteinExistence type="inferred from homology"/>
<dbReference type="InterPro" id="IPR011717">
    <property type="entry name" value="TPR-4"/>
</dbReference>
<dbReference type="SMART" id="SM00028">
    <property type="entry name" value="TPR"/>
    <property type="match status" value="7"/>
</dbReference>
<keyword evidence="5" id="KW-0677">Repeat</keyword>
<dbReference type="GO" id="GO:0019894">
    <property type="term" value="F:kinesin binding"/>
    <property type="evidence" value="ECO:0007669"/>
    <property type="project" value="TreeGrafter"/>
</dbReference>
<keyword evidence="7" id="KW-0175">Coiled coil</keyword>
<dbReference type="AlphaFoldDB" id="A0A166PXM5"/>
<comment type="similarity">
    <text evidence="2">Belongs to the kinesin light chain family.</text>
</comment>
<dbReference type="GO" id="GO:0043531">
    <property type="term" value="F:ADP binding"/>
    <property type="evidence" value="ECO:0007669"/>
    <property type="project" value="InterPro"/>
</dbReference>
<gene>
    <name evidence="11" type="ORF">FIBSPDRAFT_1040800</name>
</gene>
<name>A0A166PXM5_9AGAM</name>
<dbReference type="GO" id="GO:0005874">
    <property type="term" value="C:microtubule"/>
    <property type="evidence" value="ECO:0007669"/>
    <property type="project" value="UniProtKB-KW"/>
</dbReference>